<comment type="caution">
    <text evidence="1">The sequence shown here is derived from an EMBL/GenBank/DDBJ whole genome shotgun (WGS) entry which is preliminary data.</text>
</comment>
<proteinExistence type="predicted"/>
<sequence length="51" mass="6344">MFWAIDSDVAELFRQPILMLQHAFRKQVHPVQQRKHIHQIFKEEEYQRNLI</sequence>
<accession>A0ABP8UXZ5</accession>
<dbReference type="EMBL" id="BAABFL010000077">
    <property type="protein sequence ID" value="GAA4648492.1"/>
    <property type="molecule type" value="Genomic_DNA"/>
</dbReference>
<protein>
    <submittedName>
        <fullName evidence="1">Uncharacterized protein</fullName>
    </submittedName>
</protein>
<keyword evidence="2" id="KW-1185">Reference proteome</keyword>
<reference evidence="2" key="1">
    <citation type="journal article" date="2019" name="Int. J. Syst. Evol. Microbiol.">
        <title>The Global Catalogue of Microorganisms (GCM) 10K type strain sequencing project: providing services to taxonomists for standard genome sequencing and annotation.</title>
        <authorList>
            <consortium name="The Broad Institute Genomics Platform"/>
            <consortium name="The Broad Institute Genome Sequencing Center for Infectious Disease"/>
            <person name="Wu L."/>
            <person name="Ma J."/>
        </authorList>
    </citation>
    <scope>NUCLEOTIDE SEQUENCE [LARGE SCALE GENOMIC DNA]</scope>
    <source>
        <strain evidence="2">JCM 17805</strain>
    </source>
</reference>
<dbReference type="Proteomes" id="UP001500604">
    <property type="component" value="Unassembled WGS sequence"/>
</dbReference>
<evidence type="ECO:0000313" key="2">
    <source>
        <dbReference type="Proteomes" id="UP001500604"/>
    </source>
</evidence>
<gene>
    <name evidence="1" type="ORF">GCM10023116_07610</name>
</gene>
<organism evidence="1 2">
    <name type="scientific">Kistimonas scapharcae</name>
    <dbReference type="NCBI Taxonomy" id="1036133"/>
    <lineage>
        <taxon>Bacteria</taxon>
        <taxon>Pseudomonadati</taxon>
        <taxon>Pseudomonadota</taxon>
        <taxon>Gammaproteobacteria</taxon>
        <taxon>Oceanospirillales</taxon>
        <taxon>Endozoicomonadaceae</taxon>
        <taxon>Kistimonas</taxon>
    </lineage>
</organism>
<evidence type="ECO:0000313" key="1">
    <source>
        <dbReference type="EMBL" id="GAA4648492.1"/>
    </source>
</evidence>
<name>A0ABP8UXZ5_9GAMM</name>